<accession>A0A146JZR1</accession>
<evidence type="ECO:0000313" key="2">
    <source>
        <dbReference type="EMBL" id="JAP88976.1"/>
    </source>
</evidence>
<organism evidence="2">
    <name type="scientific">Trepomonas sp. PC1</name>
    <dbReference type="NCBI Taxonomy" id="1076344"/>
    <lineage>
        <taxon>Eukaryota</taxon>
        <taxon>Metamonada</taxon>
        <taxon>Diplomonadida</taxon>
        <taxon>Hexamitidae</taxon>
        <taxon>Hexamitinae</taxon>
        <taxon>Trepomonas</taxon>
    </lineage>
</organism>
<keyword evidence="1" id="KW-0812">Transmembrane</keyword>
<feature type="transmembrane region" description="Helical" evidence="1">
    <location>
        <begin position="62"/>
        <end position="88"/>
    </location>
</feature>
<sequence>QTQLQMNLHKRKIQKLFIFSGSIHYFQVVLYCLRLRLVIIIFTITMFKIFHTKQMKIDSKTLLEFISTDLGFVAWLTLFSSACATFPANGAPEILPNHFLKLLWYDISSMYRCSRNPYCALAQIVFVVFGLFKIGQAILWFKQSKWIFGLLVFGGISSMLMSTLNGDVNMNAHLTFTYFTILPIFAVQFLFLNQKQWNSKLKQTLLIIYIIYMTASITQEIYSTMIKSYFDYFNVSFKEIKDKVPLLSGGYNEWGALIPIFLFDWIFTSKSLDTLFLKFCGKKQKSYKKVETEIVPGEEDGLTSE</sequence>
<feature type="transmembrane region" description="Helical" evidence="1">
    <location>
        <begin position="146"/>
        <end position="164"/>
    </location>
</feature>
<gene>
    <name evidence="2" type="ORF">TPC1_31529</name>
</gene>
<feature type="transmembrane region" description="Helical" evidence="1">
    <location>
        <begin position="204"/>
        <end position="222"/>
    </location>
</feature>
<dbReference type="EMBL" id="GDID01007630">
    <property type="protein sequence ID" value="JAP88976.1"/>
    <property type="molecule type" value="Transcribed_RNA"/>
</dbReference>
<feature type="transmembrane region" description="Helical" evidence="1">
    <location>
        <begin position="170"/>
        <end position="192"/>
    </location>
</feature>
<keyword evidence="1" id="KW-1133">Transmembrane helix</keyword>
<evidence type="ECO:0000256" key="1">
    <source>
        <dbReference type="SAM" id="Phobius"/>
    </source>
</evidence>
<proteinExistence type="predicted"/>
<feature type="transmembrane region" description="Helical" evidence="1">
    <location>
        <begin position="120"/>
        <end position="139"/>
    </location>
</feature>
<feature type="transmembrane region" description="Helical" evidence="1">
    <location>
        <begin position="28"/>
        <end position="50"/>
    </location>
</feature>
<reference evidence="2" key="1">
    <citation type="submission" date="2015-07" db="EMBL/GenBank/DDBJ databases">
        <title>Adaptation to a free-living lifestyle via gene acquisitions in the diplomonad Trepomonas sp. PC1.</title>
        <authorList>
            <person name="Xu F."/>
            <person name="Jerlstrom-Hultqvist J."/>
            <person name="Kolisko M."/>
            <person name="Simpson A.G.B."/>
            <person name="Roger A.J."/>
            <person name="Svard S.G."/>
            <person name="Andersson J.O."/>
        </authorList>
    </citation>
    <scope>NUCLEOTIDE SEQUENCE</scope>
    <source>
        <strain evidence="2">PC1</strain>
    </source>
</reference>
<keyword evidence="1" id="KW-0472">Membrane</keyword>
<feature type="non-terminal residue" evidence="2">
    <location>
        <position position="1"/>
    </location>
</feature>
<feature type="transmembrane region" description="Helical" evidence="1">
    <location>
        <begin position="256"/>
        <end position="279"/>
    </location>
</feature>
<protein>
    <submittedName>
        <fullName evidence="2">Uncharacterized protein</fullName>
    </submittedName>
</protein>
<name>A0A146JZR1_9EUKA</name>
<dbReference type="AlphaFoldDB" id="A0A146JZR1"/>